<keyword evidence="3 10" id="KW-0808">Transferase</keyword>
<evidence type="ECO:0000256" key="6">
    <source>
        <dbReference type="ARBA" id="ARBA00037368"/>
    </source>
</evidence>
<comment type="catalytic activity">
    <reaction evidence="5">
        <text>(5R)-5-hydroxy-L-lysine + GTP = (5R)-5-phosphooxy-L-lysine + GDP + H(+)</text>
        <dbReference type="Rhea" id="RHEA:19049"/>
        <dbReference type="ChEBI" id="CHEBI:15378"/>
        <dbReference type="ChEBI" id="CHEBI:37565"/>
        <dbReference type="ChEBI" id="CHEBI:57882"/>
        <dbReference type="ChEBI" id="CHEBI:58189"/>
        <dbReference type="ChEBI" id="CHEBI:58357"/>
        <dbReference type="EC" id="2.7.1.81"/>
    </reaction>
</comment>
<accession>A0A7W4IG73</accession>
<comment type="subcellular location">
    <subcellularLocation>
        <location evidence="1">Cytoplasm</location>
    </subcellularLocation>
</comment>
<organism evidence="10 11">
    <name type="scientific">Gluconacetobacter sacchari</name>
    <dbReference type="NCBI Taxonomy" id="92759"/>
    <lineage>
        <taxon>Bacteria</taxon>
        <taxon>Pseudomonadati</taxon>
        <taxon>Pseudomonadota</taxon>
        <taxon>Alphaproteobacteria</taxon>
        <taxon>Acetobacterales</taxon>
        <taxon>Acetobacteraceae</taxon>
        <taxon>Gluconacetobacter</taxon>
    </lineage>
</organism>
<evidence type="ECO:0000313" key="11">
    <source>
        <dbReference type="Proteomes" id="UP000589085"/>
    </source>
</evidence>
<dbReference type="EMBL" id="JABEQJ010000035">
    <property type="protein sequence ID" value="MBB2162305.1"/>
    <property type="molecule type" value="Genomic_DNA"/>
</dbReference>
<dbReference type="PANTHER" id="PTHR21064:SF1">
    <property type="entry name" value="HYDROXYLYSINE KINASE"/>
    <property type="match status" value="1"/>
</dbReference>
<dbReference type="SUPFAM" id="SSF56112">
    <property type="entry name" value="Protein kinase-like (PK-like)"/>
    <property type="match status" value="1"/>
</dbReference>
<evidence type="ECO:0000256" key="5">
    <source>
        <dbReference type="ARBA" id="ARBA00036820"/>
    </source>
</evidence>
<dbReference type="InterPro" id="IPR002575">
    <property type="entry name" value="Aminoglycoside_PTrfase"/>
</dbReference>
<dbReference type="PANTHER" id="PTHR21064">
    <property type="entry name" value="AMINOGLYCOSIDE PHOSPHOTRANSFERASE DOMAIN-CONTAINING PROTEIN-RELATED"/>
    <property type="match status" value="1"/>
</dbReference>
<dbReference type="InterPro" id="IPR011009">
    <property type="entry name" value="Kinase-like_dom_sf"/>
</dbReference>
<protein>
    <recommendedName>
        <fullName evidence="8">Hydroxylysine kinase</fullName>
        <ecNumber evidence="7">2.7.1.81</ecNumber>
    </recommendedName>
</protein>
<dbReference type="InterPro" id="IPR050249">
    <property type="entry name" value="Pseudomonas-type_ThrB"/>
</dbReference>
<dbReference type="Gene3D" id="3.90.1200.10">
    <property type="match status" value="1"/>
</dbReference>
<evidence type="ECO:0000256" key="8">
    <source>
        <dbReference type="ARBA" id="ARBA00040505"/>
    </source>
</evidence>
<proteinExistence type="predicted"/>
<evidence type="ECO:0000256" key="7">
    <source>
        <dbReference type="ARBA" id="ARBA00038873"/>
    </source>
</evidence>
<dbReference type="Pfam" id="PF01636">
    <property type="entry name" value="APH"/>
    <property type="match status" value="1"/>
</dbReference>
<dbReference type="Proteomes" id="UP000589085">
    <property type="component" value="Unassembled WGS sequence"/>
</dbReference>
<dbReference type="AlphaFoldDB" id="A0A7W4IG73"/>
<evidence type="ECO:0000256" key="3">
    <source>
        <dbReference type="ARBA" id="ARBA00022679"/>
    </source>
</evidence>
<feature type="domain" description="Aminoglycoside phosphotransferase" evidence="9">
    <location>
        <begin position="52"/>
        <end position="285"/>
    </location>
</feature>
<name>A0A7W4IG73_9PROT</name>
<reference evidence="10 11" key="1">
    <citation type="submission" date="2020-04" db="EMBL/GenBank/DDBJ databases">
        <title>Description of novel Gluconacetobacter.</title>
        <authorList>
            <person name="Sombolestani A."/>
        </authorList>
    </citation>
    <scope>NUCLEOTIDE SEQUENCE [LARGE SCALE GENOMIC DNA]</scope>
    <source>
        <strain evidence="10 11">LMG 19747</strain>
    </source>
</reference>
<keyword evidence="4" id="KW-0418">Kinase</keyword>
<dbReference type="RefSeq" id="WP_182999128.1">
    <property type="nucleotide sequence ID" value="NZ_JABEQJ010000035.1"/>
</dbReference>
<sequence>MPDTPARMPDIALLGDLGSTFVSIARDEAIDILKRFYGLTASVARLETEKDDTFRVTPACGDSLILKIANPAEDPAEIEAQAALLTFLERTAPHLPTPRVMAGREGAAIVTFQDRAGQTRRARVMTYLPGQPLDRLDAGAVLRRDVGRMLGRLRLAMAAFDHPGCHRVLAWDVRHVTKLAPLLDHVHDQRRREALAEAMRRLTGLSQRIAGLRRQVVHNDFNRSNLIIRDDGGPRLGGIIDFGDIVHTAIAIDVSTAVVNQLPRTLDGAFRDDLFRDARDVVRGYLAAADLDDEELRLIPHLAMARIVVRSLISLYRAALLPHNARYILRNTEPGWAQLDWLLKRDPDRMSARFLSDLRHRGPST</sequence>
<comment type="function">
    <text evidence="6">Catalyzes the GTP-dependent phosphorylation of 5-hydroxy-L-lysine.</text>
</comment>
<gene>
    <name evidence="10" type="ORF">HLH48_19435</name>
</gene>
<evidence type="ECO:0000256" key="1">
    <source>
        <dbReference type="ARBA" id="ARBA00004496"/>
    </source>
</evidence>
<evidence type="ECO:0000256" key="2">
    <source>
        <dbReference type="ARBA" id="ARBA00022490"/>
    </source>
</evidence>
<dbReference type="EC" id="2.7.1.81" evidence="7"/>
<dbReference type="GO" id="GO:0047992">
    <property type="term" value="F:hydroxylysine kinase activity"/>
    <property type="evidence" value="ECO:0007669"/>
    <property type="project" value="UniProtKB-EC"/>
</dbReference>
<comment type="caution">
    <text evidence="10">The sequence shown here is derived from an EMBL/GenBank/DDBJ whole genome shotgun (WGS) entry which is preliminary data.</text>
</comment>
<evidence type="ECO:0000259" key="9">
    <source>
        <dbReference type="Pfam" id="PF01636"/>
    </source>
</evidence>
<evidence type="ECO:0000313" key="10">
    <source>
        <dbReference type="EMBL" id="MBB2162305.1"/>
    </source>
</evidence>
<evidence type="ECO:0000256" key="4">
    <source>
        <dbReference type="ARBA" id="ARBA00022777"/>
    </source>
</evidence>
<dbReference type="GO" id="GO:0005737">
    <property type="term" value="C:cytoplasm"/>
    <property type="evidence" value="ECO:0007669"/>
    <property type="project" value="UniProtKB-SubCell"/>
</dbReference>
<keyword evidence="2" id="KW-0963">Cytoplasm</keyword>